<proteinExistence type="predicted"/>
<evidence type="ECO:0000313" key="3">
    <source>
        <dbReference type="Proteomes" id="UP001279553"/>
    </source>
</evidence>
<dbReference type="AlphaFoldDB" id="A0AAW9DPF1"/>
<comment type="caution">
    <text evidence="2">The sequence shown here is derived from an EMBL/GenBank/DDBJ whole genome shotgun (WGS) entry which is preliminary data.</text>
</comment>
<evidence type="ECO:0000256" key="1">
    <source>
        <dbReference type="SAM" id="MobiDB-lite"/>
    </source>
</evidence>
<keyword evidence="3" id="KW-1185">Reference proteome</keyword>
<evidence type="ECO:0000313" key="2">
    <source>
        <dbReference type="EMBL" id="MDX5930303.1"/>
    </source>
</evidence>
<name>A0AAW9DPF1_ACIAO</name>
<accession>A0AAW9DPF1</accession>
<protein>
    <submittedName>
        <fullName evidence="2">Uncharacterized protein</fullName>
    </submittedName>
</protein>
<dbReference type="Proteomes" id="UP001279553">
    <property type="component" value="Unassembled WGS sequence"/>
</dbReference>
<feature type="region of interest" description="Disordered" evidence="1">
    <location>
        <begin position="1"/>
        <end position="54"/>
    </location>
</feature>
<sequence>MKQISTINGASEHGARQWISAERTSATTPDPARNTPFRPSANTATPWPPDQAPS</sequence>
<dbReference type="RefSeq" id="WP_319613260.1">
    <property type="nucleotide sequence ID" value="NZ_JAWXYB010000018.1"/>
</dbReference>
<organism evidence="2 3">
    <name type="scientific">Acidiphilium acidophilum</name>
    <name type="common">Thiobacillus acidophilus</name>
    <dbReference type="NCBI Taxonomy" id="76588"/>
    <lineage>
        <taxon>Bacteria</taxon>
        <taxon>Pseudomonadati</taxon>
        <taxon>Pseudomonadota</taxon>
        <taxon>Alphaproteobacteria</taxon>
        <taxon>Acetobacterales</taxon>
        <taxon>Acidocellaceae</taxon>
        <taxon>Acidiphilium</taxon>
    </lineage>
</organism>
<gene>
    <name evidence="2" type="ORF">SIL87_05915</name>
</gene>
<reference evidence="2 3" key="1">
    <citation type="submission" date="2023-11" db="EMBL/GenBank/DDBJ databases">
        <title>MicrobeMod: A computational toolkit for identifying prokaryotic methylation and restriction-modification with nanopore sequencing.</title>
        <authorList>
            <person name="Crits-Christoph A."/>
            <person name="Kang S.C."/>
            <person name="Lee H."/>
            <person name="Ostrov N."/>
        </authorList>
    </citation>
    <scope>NUCLEOTIDE SEQUENCE [LARGE SCALE GENOMIC DNA]</scope>
    <source>
        <strain evidence="2 3">DSMZ 700</strain>
    </source>
</reference>
<dbReference type="EMBL" id="JAWXYB010000018">
    <property type="protein sequence ID" value="MDX5930303.1"/>
    <property type="molecule type" value="Genomic_DNA"/>
</dbReference>